<organism evidence="9 10">
    <name type="scientific">Operophtera brumata</name>
    <name type="common">Winter moth</name>
    <name type="synonym">Phalaena brumata</name>
    <dbReference type="NCBI Taxonomy" id="104452"/>
    <lineage>
        <taxon>Eukaryota</taxon>
        <taxon>Metazoa</taxon>
        <taxon>Ecdysozoa</taxon>
        <taxon>Arthropoda</taxon>
        <taxon>Hexapoda</taxon>
        <taxon>Insecta</taxon>
        <taxon>Pterygota</taxon>
        <taxon>Neoptera</taxon>
        <taxon>Endopterygota</taxon>
        <taxon>Lepidoptera</taxon>
        <taxon>Glossata</taxon>
        <taxon>Ditrysia</taxon>
        <taxon>Geometroidea</taxon>
        <taxon>Geometridae</taxon>
        <taxon>Larentiinae</taxon>
        <taxon>Operophtera</taxon>
    </lineage>
</organism>
<evidence type="ECO:0000256" key="6">
    <source>
        <dbReference type="ARBA" id="ARBA00023170"/>
    </source>
</evidence>
<evidence type="ECO:0000256" key="1">
    <source>
        <dbReference type="ARBA" id="ARBA00004651"/>
    </source>
</evidence>
<dbReference type="PANTHER" id="PTHR42643">
    <property type="entry name" value="IONOTROPIC RECEPTOR 20A-RELATED"/>
    <property type="match status" value="1"/>
</dbReference>
<keyword evidence="7" id="KW-0325">Glycoprotein</keyword>
<comment type="caution">
    <text evidence="9">The sequence shown here is derived from an EMBL/GenBank/DDBJ whole genome shotgun (WGS) entry which is preliminary data.</text>
</comment>
<sequence length="593" mass="68485">TLSLDTNSTLFQEVFAYHTDTAQKAKFANEVVNKIYNAFHQWFFTITFCEFTYFENRILKYTENYGYGYPVLLLNGCPDTNKTRVTPRVDKHGQTAYLVTSEELTVDGSDYVVETLKRTGVFKPRSAVIFVVNEVVTIDNYFYFTVKNHFQLLWSRSITNSVLILWSDRLRIYTYNPFYNEVQDITEVKDISQYLKKQYHNLYGHGLRISVYRKVYVSDDTGPILCDTSLAKTVISFMNATCVPMVPRDGNTVGDLIDGVATGVTADLMDGYSDLELSSRILKNSYYGYIDTTYPLTQDRLCFLVKNSEKQATFTTTINLISNLLLFTFLFIVIICIILAIIVRKIESIIWKLDNKQRAGETAMDLVKCFIRQTVDIKFWGPVFRFLSMLVIIYSLIVDCVIDGVIFSALSYARYRPDINSMLELVHSNLTVGVHNRDIRLFNKSLSPEFYADLKNRTEIFNDQQIRQVIVKRQFQYATLIRQSDATYISRKPANLQNGRGLFHLVQECPVPCFIVYGLRYGSPYLPRINFILTQLNQAGIMQHWSQTEEFTLQRKLSANQKQRNPLNMDNIREVFYVLLIGMLMSGIIFAVA</sequence>
<protein>
    <recommendedName>
        <fullName evidence="11">Ionotropic receptor</fullName>
    </recommendedName>
</protein>
<name>A0A0L7KPN5_OPEBR</name>
<evidence type="ECO:0000313" key="9">
    <source>
        <dbReference type="EMBL" id="KOB65268.1"/>
    </source>
</evidence>
<evidence type="ECO:0000256" key="2">
    <source>
        <dbReference type="ARBA" id="ARBA00022475"/>
    </source>
</evidence>
<feature type="transmembrane region" description="Helical" evidence="8">
    <location>
        <begin position="320"/>
        <end position="343"/>
    </location>
</feature>
<evidence type="ECO:0000313" key="10">
    <source>
        <dbReference type="Proteomes" id="UP000037510"/>
    </source>
</evidence>
<accession>A0A0L7KPN5</accession>
<reference evidence="9 10" key="1">
    <citation type="journal article" date="2015" name="Genome Biol. Evol.">
        <title>The genome of winter moth (Operophtera brumata) provides a genomic perspective on sexual dimorphism and phenology.</title>
        <authorList>
            <person name="Derks M.F."/>
            <person name="Smit S."/>
            <person name="Salis L."/>
            <person name="Schijlen E."/>
            <person name="Bossers A."/>
            <person name="Mateman C."/>
            <person name="Pijl A.S."/>
            <person name="de Ridder D."/>
            <person name="Groenen M.A."/>
            <person name="Visser M.E."/>
            <person name="Megens H.J."/>
        </authorList>
    </citation>
    <scope>NUCLEOTIDE SEQUENCE [LARGE SCALE GENOMIC DNA]</scope>
    <source>
        <strain evidence="9">WM2013NL</strain>
        <tissue evidence="9">Head and thorax</tissue>
    </source>
</reference>
<dbReference type="PANTHER" id="PTHR42643:SF38">
    <property type="entry name" value="IONOTROPIC RECEPTOR 100A"/>
    <property type="match status" value="1"/>
</dbReference>
<dbReference type="EMBL" id="JTDY01007363">
    <property type="protein sequence ID" value="KOB65268.1"/>
    <property type="molecule type" value="Genomic_DNA"/>
</dbReference>
<proteinExistence type="predicted"/>
<feature type="transmembrane region" description="Helical" evidence="8">
    <location>
        <begin position="575"/>
        <end position="592"/>
    </location>
</feature>
<evidence type="ECO:0000256" key="8">
    <source>
        <dbReference type="SAM" id="Phobius"/>
    </source>
</evidence>
<dbReference type="SUPFAM" id="SSF53850">
    <property type="entry name" value="Periplasmic binding protein-like II"/>
    <property type="match status" value="1"/>
</dbReference>
<dbReference type="GO" id="GO:0005886">
    <property type="term" value="C:plasma membrane"/>
    <property type="evidence" value="ECO:0007669"/>
    <property type="project" value="UniProtKB-SubCell"/>
</dbReference>
<gene>
    <name evidence="9" type="ORF">OBRU01_22985</name>
</gene>
<keyword evidence="10" id="KW-1185">Reference proteome</keyword>
<evidence type="ECO:0000256" key="4">
    <source>
        <dbReference type="ARBA" id="ARBA00022989"/>
    </source>
</evidence>
<keyword evidence="4 8" id="KW-1133">Transmembrane helix</keyword>
<dbReference type="InterPro" id="IPR052192">
    <property type="entry name" value="Insect_Ionotropic_Sensory_Rcpt"/>
</dbReference>
<evidence type="ECO:0000256" key="5">
    <source>
        <dbReference type="ARBA" id="ARBA00023136"/>
    </source>
</evidence>
<dbReference type="STRING" id="104452.A0A0L7KPN5"/>
<keyword evidence="5 8" id="KW-0472">Membrane</keyword>
<keyword evidence="3 8" id="KW-0812">Transmembrane</keyword>
<evidence type="ECO:0000256" key="3">
    <source>
        <dbReference type="ARBA" id="ARBA00022692"/>
    </source>
</evidence>
<keyword evidence="6" id="KW-0675">Receptor</keyword>
<dbReference type="Proteomes" id="UP000037510">
    <property type="component" value="Unassembled WGS sequence"/>
</dbReference>
<comment type="subcellular location">
    <subcellularLocation>
        <location evidence="1">Cell membrane</location>
        <topology evidence="1">Multi-pass membrane protein</topology>
    </subcellularLocation>
</comment>
<feature type="non-terminal residue" evidence="9">
    <location>
        <position position="1"/>
    </location>
</feature>
<feature type="transmembrane region" description="Helical" evidence="8">
    <location>
        <begin position="386"/>
        <end position="413"/>
    </location>
</feature>
<evidence type="ECO:0000256" key="7">
    <source>
        <dbReference type="ARBA" id="ARBA00023180"/>
    </source>
</evidence>
<evidence type="ECO:0008006" key="11">
    <source>
        <dbReference type="Google" id="ProtNLM"/>
    </source>
</evidence>
<keyword evidence="2" id="KW-1003">Cell membrane</keyword>
<dbReference type="AlphaFoldDB" id="A0A0L7KPN5"/>